<dbReference type="PANTHER" id="PTHR10340">
    <property type="entry name" value="SPHINGOMYELIN PHOSPHODIESTERASE"/>
    <property type="match status" value="1"/>
</dbReference>
<dbReference type="Proteomes" id="UP001301769">
    <property type="component" value="Unassembled WGS sequence"/>
</dbReference>
<evidence type="ECO:0000256" key="2">
    <source>
        <dbReference type="ARBA" id="ARBA00023180"/>
    </source>
</evidence>
<keyword evidence="1" id="KW-0378">Hydrolase</keyword>
<dbReference type="CDD" id="cd00842">
    <property type="entry name" value="MPP_ASMase"/>
    <property type="match status" value="1"/>
</dbReference>
<organism evidence="4 5">
    <name type="scientific">Rhypophila decipiens</name>
    <dbReference type="NCBI Taxonomy" id="261697"/>
    <lineage>
        <taxon>Eukaryota</taxon>
        <taxon>Fungi</taxon>
        <taxon>Dikarya</taxon>
        <taxon>Ascomycota</taxon>
        <taxon>Pezizomycotina</taxon>
        <taxon>Sordariomycetes</taxon>
        <taxon>Sordariomycetidae</taxon>
        <taxon>Sordariales</taxon>
        <taxon>Naviculisporaceae</taxon>
        <taxon>Rhypophila</taxon>
    </lineage>
</organism>
<dbReference type="InterPro" id="IPR041805">
    <property type="entry name" value="ASMase/PPN1_MPP"/>
</dbReference>
<dbReference type="SUPFAM" id="SSF56300">
    <property type="entry name" value="Metallo-dependent phosphatases"/>
    <property type="match status" value="1"/>
</dbReference>
<dbReference type="InterPro" id="IPR029052">
    <property type="entry name" value="Metallo-depent_PP-like"/>
</dbReference>
<feature type="domain" description="Calcineurin-like phosphoesterase" evidence="3">
    <location>
        <begin position="244"/>
        <end position="529"/>
    </location>
</feature>
<evidence type="ECO:0000313" key="5">
    <source>
        <dbReference type="Proteomes" id="UP001301769"/>
    </source>
</evidence>
<reference evidence="4" key="2">
    <citation type="submission" date="2023-05" db="EMBL/GenBank/DDBJ databases">
        <authorList>
            <consortium name="Lawrence Berkeley National Laboratory"/>
            <person name="Steindorff A."/>
            <person name="Hensen N."/>
            <person name="Bonometti L."/>
            <person name="Westerberg I."/>
            <person name="Brannstrom I.O."/>
            <person name="Guillou S."/>
            <person name="Cros-Aarteil S."/>
            <person name="Calhoun S."/>
            <person name="Haridas S."/>
            <person name="Kuo A."/>
            <person name="Mondo S."/>
            <person name="Pangilinan J."/>
            <person name="Riley R."/>
            <person name="Labutti K."/>
            <person name="Andreopoulos B."/>
            <person name="Lipzen A."/>
            <person name="Chen C."/>
            <person name="Yanf M."/>
            <person name="Daum C."/>
            <person name="Ng V."/>
            <person name="Clum A."/>
            <person name="Ohm R."/>
            <person name="Martin F."/>
            <person name="Silar P."/>
            <person name="Natvig D."/>
            <person name="Lalanne C."/>
            <person name="Gautier V."/>
            <person name="Ament-Velasquez S.L."/>
            <person name="Kruys A."/>
            <person name="Hutchinson M.I."/>
            <person name="Powell A.J."/>
            <person name="Barry K."/>
            <person name="Miller A.N."/>
            <person name="Grigoriev I.V."/>
            <person name="Debuchy R."/>
            <person name="Gladieux P."/>
            <person name="Thoren M.H."/>
            <person name="Johannesson H."/>
        </authorList>
    </citation>
    <scope>NUCLEOTIDE SEQUENCE</scope>
    <source>
        <strain evidence="4">PSN293</strain>
    </source>
</reference>
<sequence length="701" mass="76517">MMALLNMIGNPRKAILHGSALAVFLGSVSASLDYSISAFTVPAAFPTTVYSTFYVKPGPTNEPQPVIFDPVLNITFPFSLTDPDIIPALQSDPVLYPPALANLSSAATQAIVSASLDQIHRIVESNHSGLSDDCSKCIAALSVGQLLARVAPESIPQAMVSLCTDTGLNSKEKCGDDWRASVLGAPLAQVLAKADVAGLDGRYICNYLSKATCPRPTVVSRKVDFPKPRPSIPKKAIPSGKRAKVFHLSDLHLDTRYKVGSESEQPCPASVCCRVTAPSANGLAGEVKNPATLFGHFKCDSPFYLAVAALQSIGPLTGTSIHSPPELTLYTGDLVTHGLDKQKSRDFLEATEDAVWQMFKAYIGGPIYAALGNHDTSPSNLDAPHNLDRRGPLGQQFSWHYEHVSKLWEYYGSIDNKTQVQASTHYGAYSVVHNGTLRIITLNTDFYYRNNLYAFLNVQDPDYSGIFKFLIEELQKAEDAGQRAWIMGHALSGWDGNTALPNGSDMLYQIIDRYSPHVIAGVFWGHTHEDQVLIYYTNNGTHQTQENAINVGWAGPSITPLTNLNSGYRMYEVDTSSWEVYESYTFIANVSTFSSLQTTGPVFQLEYSTREAYGAAADWPRDAPLNATFWHRVTEAMERDRSLVSLFNTYQGKSSVKSPNCTSEACAKAKVCYIRSGSTALGSLCPQGFASVQNVYDGKNF</sequence>
<protein>
    <submittedName>
        <fullName evidence="4">Metallo-dependent phosphatase-like protein</fullName>
    </submittedName>
</protein>
<dbReference type="Gene3D" id="3.60.21.10">
    <property type="match status" value="1"/>
</dbReference>
<gene>
    <name evidence="4" type="ORF">QBC37DRAFT_173822</name>
</gene>
<dbReference type="GO" id="GO:0008081">
    <property type="term" value="F:phosphoric diester hydrolase activity"/>
    <property type="evidence" value="ECO:0007669"/>
    <property type="project" value="TreeGrafter"/>
</dbReference>
<evidence type="ECO:0000259" key="3">
    <source>
        <dbReference type="Pfam" id="PF00149"/>
    </source>
</evidence>
<evidence type="ECO:0000256" key="1">
    <source>
        <dbReference type="ARBA" id="ARBA00022801"/>
    </source>
</evidence>
<comment type="caution">
    <text evidence="4">The sequence shown here is derived from an EMBL/GenBank/DDBJ whole genome shotgun (WGS) entry which is preliminary data.</text>
</comment>
<keyword evidence="2" id="KW-0325">Glycoprotein</keyword>
<reference evidence="4" key="1">
    <citation type="journal article" date="2023" name="Mol. Phylogenet. Evol.">
        <title>Genome-scale phylogeny and comparative genomics of the fungal order Sordariales.</title>
        <authorList>
            <person name="Hensen N."/>
            <person name="Bonometti L."/>
            <person name="Westerberg I."/>
            <person name="Brannstrom I.O."/>
            <person name="Guillou S."/>
            <person name="Cros-Aarteil S."/>
            <person name="Calhoun S."/>
            <person name="Haridas S."/>
            <person name="Kuo A."/>
            <person name="Mondo S."/>
            <person name="Pangilinan J."/>
            <person name="Riley R."/>
            <person name="LaButti K."/>
            <person name="Andreopoulos B."/>
            <person name="Lipzen A."/>
            <person name="Chen C."/>
            <person name="Yan M."/>
            <person name="Daum C."/>
            <person name="Ng V."/>
            <person name="Clum A."/>
            <person name="Steindorff A."/>
            <person name="Ohm R.A."/>
            <person name="Martin F."/>
            <person name="Silar P."/>
            <person name="Natvig D.O."/>
            <person name="Lalanne C."/>
            <person name="Gautier V."/>
            <person name="Ament-Velasquez S.L."/>
            <person name="Kruys A."/>
            <person name="Hutchinson M.I."/>
            <person name="Powell A.J."/>
            <person name="Barry K."/>
            <person name="Miller A.N."/>
            <person name="Grigoriev I.V."/>
            <person name="Debuchy R."/>
            <person name="Gladieux P."/>
            <person name="Hiltunen Thoren M."/>
            <person name="Johannesson H."/>
        </authorList>
    </citation>
    <scope>NUCLEOTIDE SEQUENCE</scope>
    <source>
        <strain evidence="4">PSN293</strain>
    </source>
</reference>
<dbReference type="Pfam" id="PF00149">
    <property type="entry name" value="Metallophos"/>
    <property type="match status" value="1"/>
</dbReference>
<dbReference type="EMBL" id="MU858110">
    <property type="protein sequence ID" value="KAK4213351.1"/>
    <property type="molecule type" value="Genomic_DNA"/>
</dbReference>
<dbReference type="PANTHER" id="PTHR10340:SF27">
    <property type="entry name" value="ACL091CP"/>
    <property type="match status" value="1"/>
</dbReference>
<name>A0AAN7B5B7_9PEZI</name>
<evidence type="ECO:0000313" key="4">
    <source>
        <dbReference type="EMBL" id="KAK4213351.1"/>
    </source>
</evidence>
<dbReference type="InterPro" id="IPR004843">
    <property type="entry name" value="Calcineurin-like_PHP"/>
</dbReference>
<accession>A0AAN7B5B7</accession>
<keyword evidence="5" id="KW-1185">Reference proteome</keyword>
<proteinExistence type="predicted"/>
<dbReference type="AlphaFoldDB" id="A0AAN7B5B7"/>